<dbReference type="EMBL" id="CAXDID020000891">
    <property type="protein sequence ID" value="CAL6115567.1"/>
    <property type="molecule type" value="Genomic_DNA"/>
</dbReference>
<comment type="caution">
    <text evidence="2">The sequence shown here is derived from an EMBL/GenBank/DDBJ whole genome shotgun (WGS) entry which is preliminary data.</text>
</comment>
<reference evidence="2" key="1">
    <citation type="submission" date="2023-06" db="EMBL/GenBank/DDBJ databases">
        <authorList>
            <person name="Kurt Z."/>
        </authorList>
    </citation>
    <scope>NUCLEOTIDE SEQUENCE</scope>
</reference>
<sequence>MIYFLRVQQQFILELSYQQVITNLQVLNPIQQLCNNKIHVNNIKVLYCQKQALLSNNQVSQQFISQKYHSYFSLYTEKMKDVIVNFQVLPLDLSSFYLFGTTENILIQNSKINVKISQVLAESALICFKCNLHAIQSSLVFIGFGSNISGLVLISKSYITLENCSVQSRLSGKMVGGLVMQSNKITIYLKDSSITSHFNCNGSVGALISFATDSIQIQSSNVKMCTNMVKNVGFGESFVTISGGVTQSCQICENMKYSYGICINSLDNSEEIDYKLVCKPVFVFDGEACSCQDGKVLNGSSCINILEATSHLLYQFESFDLSLIEQLFQQVCGRRLIELRGLFYVINFVETKQCQACQYFHFANNQQNSRKRLQPFNRQITIFVFNIYQNILFVFQITLFIFYKCVCTLLCHFIHQYAFYNTLDTNDILCTNTHICYYIICSRHITHLLLYIHDSVYMPLLLVLQLGLLLVGYNLQFFVVQLQFHILLDLFSFNQLCFQHNPLFQFLYILDAIISSKKTHQLILLTQNQLLMVMQKVENFNHDIYKIKICEITLLNVRICKFSWYSQRTT</sequence>
<evidence type="ECO:0000313" key="4">
    <source>
        <dbReference type="Proteomes" id="UP001642409"/>
    </source>
</evidence>
<protein>
    <submittedName>
        <fullName evidence="3">Hypothetical_protein</fullName>
    </submittedName>
</protein>
<dbReference type="Proteomes" id="UP001642409">
    <property type="component" value="Unassembled WGS sequence"/>
</dbReference>
<evidence type="ECO:0000313" key="2">
    <source>
        <dbReference type="EMBL" id="CAI9969340.1"/>
    </source>
</evidence>
<keyword evidence="1" id="KW-0472">Membrane</keyword>
<proteinExistence type="predicted"/>
<dbReference type="AlphaFoldDB" id="A0AA86URZ1"/>
<keyword evidence="4" id="KW-1185">Reference proteome</keyword>
<reference evidence="3 4" key="2">
    <citation type="submission" date="2024-07" db="EMBL/GenBank/DDBJ databases">
        <authorList>
            <person name="Akdeniz Z."/>
        </authorList>
    </citation>
    <scope>NUCLEOTIDE SEQUENCE [LARGE SCALE GENOMIC DNA]</scope>
</reference>
<organism evidence="2">
    <name type="scientific">Hexamita inflata</name>
    <dbReference type="NCBI Taxonomy" id="28002"/>
    <lineage>
        <taxon>Eukaryota</taxon>
        <taxon>Metamonada</taxon>
        <taxon>Diplomonadida</taxon>
        <taxon>Hexamitidae</taxon>
        <taxon>Hexamitinae</taxon>
        <taxon>Hexamita</taxon>
    </lineage>
</organism>
<name>A0AA86URZ1_9EUKA</name>
<feature type="transmembrane region" description="Helical" evidence="1">
    <location>
        <begin position="380"/>
        <end position="403"/>
    </location>
</feature>
<gene>
    <name evidence="2" type="ORF">HINF_LOCUS56985</name>
    <name evidence="3" type="ORF">HINF_LOCUS78683</name>
</gene>
<accession>A0AA86URZ1</accession>
<keyword evidence="1" id="KW-1133">Transmembrane helix</keyword>
<evidence type="ECO:0000313" key="3">
    <source>
        <dbReference type="EMBL" id="CAL6115567.1"/>
    </source>
</evidence>
<dbReference type="EMBL" id="CATOUU010001057">
    <property type="protein sequence ID" value="CAI9969340.1"/>
    <property type="molecule type" value="Genomic_DNA"/>
</dbReference>
<keyword evidence="1" id="KW-0812">Transmembrane</keyword>
<feature type="transmembrane region" description="Helical" evidence="1">
    <location>
        <begin position="456"/>
        <end position="475"/>
    </location>
</feature>
<evidence type="ECO:0000256" key="1">
    <source>
        <dbReference type="SAM" id="Phobius"/>
    </source>
</evidence>